<dbReference type="GO" id="GO:0030976">
    <property type="term" value="F:thiamine pyrophosphate binding"/>
    <property type="evidence" value="ECO:0007669"/>
    <property type="project" value="InterPro"/>
</dbReference>
<dbReference type="Pfam" id="PF02775">
    <property type="entry name" value="TPP_enzyme_C"/>
    <property type="match status" value="1"/>
</dbReference>
<dbReference type="AlphaFoldDB" id="A0A9D1EYM5"/>
<sequence length="254" mass="27687">MTTLTQTFKIAESLREGTKYSFCPGCDHGVAIRLIAECIDEYNLRDKAILTASIGCSVTAYDFLDVDSIEAPHGRALAEATGVKRARPDKFVFTYQGDGDFASIGLAESLHAALRGEKLTAICINNTTYGMTGGQLGPTTLLGQVTTTSPTGRNLEYYGYPIKIAEHIALCDGTAYSARVSLDTVPNIRKAKLAIKKAFEAQLNGLGFGFVEILSTCPTNWKMTPQQGHVRVREQMMEIFKPGVYKDITANKEN</sequence>
<evidence type="ECO:0000256" key="1">
    <source>
        <dbReference type="ARBA" id="ARBA00023002"/>
    </source>
</evidence>
<dbReference type="GO" id="GO:0016625">
    <property type="term" value="F:oxidoreductase activity, acting on the aldehyde or oxo group of donors, iron-sulfur protein as acceptor"/>
    <property type="evidence" value="ECO:0007669"/>
    <property type="project" value="UniProtKB-ARBA"/>
</dbReference>
<evidence type="ECO:0000313" key="4">
    <source>
        <dbReference type="Proteomes" id="UP000823928"/>
    </source>
</evidence>
<reference evidence="3" key="2">
    <citation type="journal article" date="2021" name="PeerJ">
        <title>Extensive microbial diversity within the chicken gut microbiome revealed by metagenomics and culture.</title>
        <authorList>
            <person name="Gilroy R."/>
            <person name="Ravi A."/>
            <person name="Getino M."/>
            <person name="Pursley I."/>
            <person name="Horton D.L."/>
            <person name="Alikhan N.F."/>
            <person name="Baker D."/>
            <person name="Gharbi K."/>
            <person name="Hall N."/>
            <person name="Watson M."/>
            <person name="Adriaenssens E.M."/>
            <person name="Foster-Nyarko E."/>
            <person name="Jarju S."/>
            <person name="Secka A."/>
            <person name="Antonio M."/>
            <person name="Oren A."/>
            <person name="Chaudhuri R.R."/>
            <person name="La Ragione R."/>
            <person name="Hildebrand F."/>
            <person name="Pallen M.J."/>
        </authorList>
    </citation>
    <scope>NUCLEOTIDE SEQUENCE</scope>
    <source>
        <strain evidence="3">6276</strain>
    </source>
</reference>
<dbReference type="SUPFAM" id="SSF52518">
    <property type="entry name" value="Thiamin diphosphate-binding fold (THDP-binding)"/>
    <property type="match status" value="1"/>
</dbReference>
<dbReference type="InterPro" id="IPR029061">
    <property type="entry name" value="THDP-binding"/>
</dbReference>
<dbReference type="EMBL" id="DVIU01000082">
    <property type="protein sequence ID" value="HIS35782.1"/>
    <property type="molecule type" value="Genomic_DNA"/>
</dbReference>
<keyword evidence="1" id="KW-0560">Oxidoreductase</keyword>
<dbReference type="InterPro" id="IPR051457">
    <property type="entry name" value="2-oxoacid:Fd_oxidoreductase"/>
</dbReference>
<dbReference type="PANTHER" id="PTHR48084">
    <property type="entry name" value="2-OXOGLUTARATE OXIDOREDUCTASE SUBUNIT KORB-RELATED"/>
    <property type="match status" value="1"/>
</dbReference>
<accession>A0A9D1EYM5</accession>
<gene>
    <name evidence="3" type="ORF">IAC10_04030</name>
</gene>
<feature type="domain" description="Thiamine pyrophosphate enzyme TPP-binding" evidence="2">
    <location>
        <begin position="62"/>
        <end position="192"/>
    </location>
</feature>
<dbReference type="Gene3D" id="3.40.50.970">
    <property type="match status" value="1"/>
</dbReference>
<dbReference type="InterPro" id="IPR011766">
    <property type="entry name" value="TPP_enzyme_TPP-bd"/>
</dbReference>
<comment type="caution">
    <text evidence="3">The sequence shown here is derived from an EMBL/GenBank/DDBJ whole genome shotgun (WGS) entry which is preliminary data.</text>
</comment>
<dbReference type="Proteomes" id="UP000823928">
    <property type="component" value="Unassembled WGS sequence"/>
</dbReference>
<proteinExistence type="predicted"/>
<name>A0A9D1EYM5_9BACT</name>
<reference evidence="3" key="1">
    <citation type="submission" date="2020-10" db="EMBL/GenBank/DDBJ databases">
        <authorList>
            <person name="Gilroy R."/>
        </authorList>
    </citation>
    <scope>NUCLEOTIDE SEQUENCE</scope>
    <source>
        <strain evidence="3">6276</strain>
    </source>
</reference>
<protein>
    <submittedName>
        <fullName evidence="3">2-oxoglutarate oxidoreductase</fullName>
    </submittedName>
</protein>
<evidence type="ECO:0000313" key="3">
    <source>
        <dbReference type="EMBL" id="HIS35782.1"/>
    </source>
</evidence>
<dbReference type="GO" id="GO:0045333">
    <property type="term" value="P:cellular respiration"/>
    <property type="evidence" value="ECO:0007669"/>
    <property type="project" value="UniProtKB-ARBA"/>
</dbReference>
<dbReference type="PANTHER" id="PTHR48084:SF3">
    <property type="entry name" value="SUBUNIT OF PYRUVATE:FLAVODOXIN OXIDOREDUCTASE"/>
    <property type="match status" value="1"/>
</dbReference>
<evidence type="ECO:0000259" key="2">
    <source>
        <dbReference type="Pfam" id="PF02775"/>
    </source>
</evidence>
<organism evidence="3 4">
    <name type="scientific">Candidatus Scatousia excrementigallinarum</name>
    <dbReference type="NCBI Taxonomy" id="2840935"/>
    <lineage>
        <taxon>Bacteria</taxon>
        <taxon>Candidatus Scatousia</taxon>
    </lineage>
</organism>